<organism evidence="1 2">
    <name type="scientific">Sphingomonas aurantiaca</name>
    <dbReference type="NCBI Taxonomy" id="185949"/>
    <lineage>
        <taxon>Bacteria</taxon>
        <taxon>Pseudomonadati</taxon>
        <taxon>Pseudomonadota</taxon>
        <taxon>Alphaproteobacteria</taxon>
        <taxon>Sphingomonadales</taxon>
        <taxon>Sphingomonadaceae</taxon>
        <taxon>Sphingomonas</taxon>
    </lineage>
</organism>
<reference evidence="1 2" key="1">
    <citation type="submission" date="2019-09" db="EMBL/GenBank/DDBJ databases">
        <authorList>
            <person name="Dittami M. S."/>
        </authorList>
    </citation>
    <scope>NUCLEOTIDE SEQUENCE [LARGE SCALE GENOMIC DNA]</scope>
    <source>
        <strain evidence="1">SPHINGO391</strain>
    </source>
</reference>
<proteinExistence type="predicted"/>
<accession>A0A5E7XUR0</accession>
<dbReference type="EMBL" id="CABVLI010000014">
    <property type="protein sequence ID" value="VVS97894.1"/>
    <property type="molecule type" value="Genomic_DNA"/>
</dbReference>
<dbReference type="Proteomes" id="UP000326857">
    <property type="component" value="Unassembled WGS sequence"/>
</dbReference>
<name>A0A5E7XUR0_9SPHN</name>
<dbReference type="AlphaFoldDB" id="A0A5E7XUR0"/>
<sequence>MMVMDFPWTERATLVRILKSDTADQRAKEVLFEGSLLDLVKRIRSMRATERHGLRLTLPDGHARPHTFQAESLSALVESIPE</sequence>
<evidence type="ECO:0000313" key="1">
    <source>
        <dbReference type="EMBL" id="VVS97894.1"/>
    </source>
</evidence>
<dbReference type="RefSeq" id="WP_151989698.1">
    <property type="nucleotide sequence ID" value="NZ_LR701514.1"/>
</dbReference>
<protein>
    <submittedName>
        <fullName evidence="1">Uncharacterized protein</fullName>
    </submittedName>
</protein>
<evidence type="ECO:0000313" key="2">
    <source>
        <dbReference type="Proteomes" id="UP000326857"/>
    </source>
</evidence>
<gene>
    <name evidence="1" type="ORF">SPHINGO391_210009</name>
</gene>